<gene>
    <name evidence="2" type="primary">Ext1</name>
    <name evidence="2" type="ORF">SNAT2548_LOCUS299</name>
</gene>
<reference evidence="2" key="1">
    <citation type="submission" date="2021-02" db="EMBL/GenBank/DDBJ databases">
        <authorList>
            <person name="Dougan E. K."/>
            <person name="Rhodes N."/>
            <person name="Thang M."/>
            <person name="Chan C."/>
        </authorList>
    </citation>
    <scope>NUCLEOTIDE SEQUENCE</scope>
</reference>
<evidence type="ECO:0000313" key="3">
    <source>
        <dbReference type="Proteomes" id="UP000604046"/>
    </source>
</evidence>
<dbReference type="OrthoDB" id="424529at2759"/>
<feature type="chain" id="PRO_5032556978" evidence="1">
    <location>
        <begin position="27"/>
        <end position="426"/>
    </location>
</feature>
<feature type="signal peptide" evidence="1">
    <location>
        <begin position="1"/>
        <end position="26"/>
    </location>
</feature>
<sequence>MRWHLRRFGLLGACLLVLLAFLGANAALQQVSRPSTALSVLIPFVPKEDRRDTGQAEPAAAEVLAGSGATDTENASIHAASGALARSPVLFPPNEPAFNDYTPVYVGEELLTRKDFPVKFLKEFAGQWTVDDPALAIFHIVCCGPLDRLLQLPPRTPERPYLCYDCDAAIGLDSLSVPKSRACTNSCLDIWALLRRRDFMFSSSDLRFWDITNDSALLLPGVTHLHHFPKPELLDKYRVRPSDPPKYFLTFQGLWNVGQRGTSFVRLNMAVMLNSTKRLPKAMKTASGDPLPLPTENYTPASDVFISISGEEHNYKERKPYYSLFDSSYSLVLHGHGRWSYRLAEVLSGGSIPVVMAEGWNLPYSEARVVTDGWLPYVDLHIRPAHASERIMTDVFAGRCHVPSAALTAEQQAFLVTYQANRAGSL</sequence>
<proteinExistence type="predicted"/>
<organism evidence="2 3">
    <name type="scientific">Symbiodinium natans</name>
    <dbReference type="NCBI Taxonomy" id="878477"/>
    <lineage>
        <taxon>Eukaryota</taxon>
        <taxon>Sar</taxon>
        <taxon>Alveolata</taxon>
        <taxon>Dinophyceae</taxon>
        <taxon>Suessiales</taxon>
        <taxon>Symbiodiniaceae</taxon>
        <taxon>Symbiodinium</taxon>
    </lineage>
</organism>
<protein>
    <submittedName>
        <fullName evidence="2">Ext1 protein</fullName>
    </submittedName>
</protein>
<keyword evidence="1" id="KW-0732">Signal</keyword>
<dbReference type="Proteomes" id="UP000604046">
    <property type="component" value="Unassembled WGS sequence"/>
</dbReference>
<evidence type="ECO:0000256" key="1">
    <source>
        <dbReference type="SAM" id="SignalP"/>
    </source>
</evidence>
<evidence type="ECO:0000313" key="2">
    <source>
        <dbReference type="EMBL" id="CAE6916493.1"/>
    </source>
</evidence>
<comment type="caution">
    <text evidence="2">The sequence shown here is derived from an EMBL/GenBank/DDBJ whole genome shotgun (WGS) entry which is preliminary data.</text>
</comment>
<accession>A0A812GCD8</accession>
<name>A0A812GCD8_9DINO</name>
<dbReference type="EMBL" id="CAJNDS010000013">
    <property type="protein sequence ID" value="CAE6916493.1"/>
    <property type="molecule type" value="Genomic_DNA"/>
</dbReference>
<dbReference type="AlphaFoldDB" id="A0A812GCD8"/>
<keyword evidence="3" id="KW-1185">Reference proteome</keyword>